<accession>A0A2A2HWM8</accession>
<proteinExistence type="predicted"/>
<gene>
    <name evidence="2" type="ORF">ASJ81_16825</name>
</gene>
<dbReference type="AlphaFoldDB" id="A0A2A2HWM8"/>
<keyword evidence="1" id="KW-0472">Membrane</keyword>
<keyword evidence="1" id="KW-1133">Transmembrane helix</keyword>
<feature type="transmembrane region" description="Helical" evidence="1">
    <location>
        <begin position="12"/>
        <end position="32"/>
    </location>
</feature>
<comment type="caution">
    <text evidence="2">The sequence shown here is derived from an EMBL/GenBank/DDBJ whole genome shotgun (WGS) entry which is preliminary data.</text>
</comment>
<keyword evidence="1" id="KW-0812">Transmembrane</keyword>
<evidence type="ECO:0000313" key="3">
    <source>
        <dbReference type="Proteomes" id="UP000218164"/>
    </source>
</evidence>
<dbReference type="Proteomes" id="UP000218164">
    <property type="component" value="Unassembled WGS sequence"/>
</dbReference>
<protein>
    <submittedName>
        <fullName evidence="2">Uncharacterized protein</fullName>
    </submittedName>
</protein>
<sequence>MNLLTPENIIILFISTMALTNIFLLIANAYFFRELYHLKVIFSYTLNTIKKLDPEFGTESHIEKMLAKFDNEK</sequence>
<organism evidence="2 3">
    <name type="scientific">Methanosarcina spelaei</name>
    <dbReference type="NCBI Taxonomy" id="1036679"/>
    <lineage>
        <taxon>Archaea</taxon>
        <taxon>Methanobacteriati</taxon>
        <taxon>Methanobacteriota</taxon>
        <taxon>Stenosarchaea group</taxon>
        <taxon>Methanomicrobia</taxon>
        <taxon>Methanosarcinales</taxon>
        <taxon>Methanosarcinaceae</taxon>
        <taxon>Methanosarcina</taxon>
    </lineage>
</organism>
<reference evidence="2 3" key="1">
    <citation type="journal article" date="2017" name="BMC Genomics">
        <title>Genomic analysis of methanogenic archaea reveals a shift towards energy conservation.</title>
        <authorList>
            <person name="Gilmore S.P."/>
            <person name="Henske J.K."/>
            <person name="Sexton J.A."/>
            <person name="Solomon K.V."/>
            <person name="Seppala S."/>
            <person name="Yoo J.I."/>
            <person name="Huyett L.M."/>
            <person name="Pressman A."/>
            <person name="Cogan J.Z."/>
            <person name="Kivenson V."/>
            <person name="Peng X."/>
            <person name="Tan Y."/>
            <person name="Valentine D.L."/>
            <person name="O'Malley M.A."/>
        </authorList>
    </citation>
    <scope>NUCLEOTIDE SEQUENCE [LARGE SCALE GENOMIC DNA]</scope>
    <source>
        <strain evidence="2 3">MC-15</strain>
    </source>
</reference>
<evidence type="ECO:0000256" key="1">
    <source>
        <dbReference type="SAM" id="Phobius"/>
    </source>
</evidence>
<dbReference type="EMBL" id="LMVP01000064">
    <property type="protein sequence ID" value="PAV13695.1"/>
    <property type="molecule type" value="Genomic_DNA"/>
</dbReference>
<evidence type="ECO:0000313" key="2">
    <source>
        <dbReference type="EMBL" id="PAV13695.1"/>
    </source>
</evidence>
<name>A0A2A2HWM8_9EURY</name>
<keyword evidence="3" id="KW-1185">Reference proteome</keyword>